<proteinExistence type="predicted"/>
<protein>
    <submittedName>
        <fullName evidence="1">Uncharacterized protein</fullName>
    </submittedName>
</protein>
<accession>A0A1I4P0L8</accession>
<evidence type="ECO:0000313" key="2">
    <source>
        <dbReference type="Proteomes" id="UP000199668"/>
    </source>
</evidence>
<keyword evidence="2" id="KW-1185">Reference proteome</keyword>
<evidence type="ECO:0000313" key="1">
    <source>
        <dbReference type="EMBL" id="SFM21225.1"/>
    </source>
</evidence>
<name>A0A1I4P0L8_9BACI</name>
<dbReference type="STRING" id="266892.SAMN04488054_12218"/>
<dbReference type="AlphaFoldDB" id="A0A1I4P0L8"/>
<organism evidence="1 2">
    <name type="scientific">Salibacterium qingdaonense</name>
    <dbReference type="NCBI Taxonomy" id="266892"/>
    <lineage>
        <taxon>Bacteria</taxon>
        <taxon>Bacillati</taxon>
        <taxon>Bacillota</taxon>
        <taxon>Bacilli</taxon>
        <taxon>Bacillales</taxon>
        <taxon>Bacillaceae</taxon>
    </lineage>
</organism>
<gene>
    <name evidence="1" type="ORF">SAMN04488054_12218</name>
</gene>
<dbReference type="EMBL" id="FOTY01000022">
    <property type="protein sequence ID" value="SFM21225.1"/>
    <property type="molecule type" value="Genomic_DNA"/>
</dbReference>
<sequence>MLHHLITSKTRLRLMLKFFLNPGTEGYLRSITREFGDSTNAVRVELNRFVDQNMLTYRMEKNLKIYRANPGYEAYDDICELVQRYMNWSKLAELLHFSDTANVFIKEEVTDNHLFHFVVEEEPADFQKDQIIYTSTGQIRVYMRNTEDILEMSETWKPFFHIGRIKNTDGCLPLGK</sequence>
<dbReference type="Proteomes" id="UP000199668">
    <property type="component" value="Unassembled WGS sequence"/>
</dbReference>
<reference evidence="1 2" key="1">
    <citation type="submission" date="2016-10" db="EMBL/GenBank/DDBJ databases">
        <authorList>
            <person name="de Groot N.N."/>
        </authorList>
    </citation>
    <scope>NUCLEOTIDE SEQUENCE [LARGE SCALE GENOMIC DNA]</scope>
    <source>
        <strain evidence="1 2">CGMCC 1.6134</strain>
    </source>
</reference>